<name>A0A4S2H403_9PROT</name>
<comment type="similarity">
    <text evidence="2 7">Belongs to the FlgH family.</text>
</comment>
<keyword evidence="9" id="KW-0966">Cell projection</keyword>
<dbReference type="PANTHER" id="PTHR34933">
    <property type="entry name" value="FLAGELLAR L-RING PROTEIN"/>
    <property type="match status" value="1"/>
</dbReference>
<evidence type="ECO:0000256" key="2">
    <source>
        <dbReference type="ARBA" id="ARBA00006929"/>
    </source>
</evidence>
<keyword evidence="10" id="KW-1185">Reference proteome</keyword>
<dbReference type="PANTHER" id="PTHR34933:SF1">
    <property type="entry name" value="FLAGELLAR L-RING PROTEIN"/>
    <property type="match status" value="1"/>
</dbReference>
<dbReference type="OrthoDB" id="9789227at2"/>
<proteinExistence type="inferred from homology"/>
<keyword evidence="5 7" id="KW-0975">Bacterial flagellum</keyword>
<dbReference type="GO" id="GO:0009427">
    <property type="term" value="C:bacterial-type flagellum basal body, distal rod, L ring"/>
    <property type="evidence" value="ECO:0007669"/>
    <property type="project" value="InterPro"/>
</dbReference>
<evidence type="ECO:0000313" key="10">
    <source>
        <dbReference type="Proteomes" id="UP000308054"/>
    </source>
</evidence>
<reference evidence="9 10" key="1">
    <citation type="journal article" date="2017" name="Int. J. Syst. Evol. Microbiol.">
        <title>Marinicauda algicola sp. nov., isolated from a marine red alga Rhodosorus marinus.</title>
        <authorList>
            <person name="Jeong S.E."/>
            <person name="Jeon S.H."/>
            <person name="Chun B.H."/>
            <person name="Kim D.W."/>
            <person name="Jeon C.O."/>
        </authorList>
    </citation>
    <scope>NUCLEOTIDE SEQUENCE [LARGE SCALE GENOMIC DNA]</scope>
    <source>
        <strain evidence="9 10">JCM 31718</strain>
    </source>
</reference>
<dbReference type="RefSeq" id="WP_135994509.1">
    <property type="nucleotide sequence ID" value="NZ_CP071057.1"/>
</dbReference>
<feature type="chain" id="PRO_5020756160" description="Flagellar L-ring protein" evidence="8">
    <location>
        <begin position="23"/>
        <end position="264"/>
    </location>
</feature>
<dbReference type="GO" id="GO:0009279">
    <property type="term" value="C:cell outer membrane"/>
    <property type="evidence" value="ECO:0007669"/>
    <property type="project" value="UniProtKB-SubCell"/>
</dbReference>
<dbReference type="NCBIfam" id="NF001305">
    <property type="entry name" value="PRK00249.1-5"/>
    <property type="match status" value="1"/>
</dbReference>
<feature type="signal peptide" evidence="8">
    <location>
        <begin position="1"/>
        <end position="22"/>
    </location>
</feature>
<sequence length="264" mass="28483">MRNVLTRFAAGLLGASMLTACAATDRLSYVGQTPPLSPMENVAGMSEQTAAAIYGRSGEQDRYLAQLRAAAATHDRQANPGSLWRGNARSFFGDPRATSVGDILTVNIDISDRAQVSNQTARSRTSDNDANLTNFFGGEAALDQFFNDAVDPASLASFGSTTSTEGAGSVNRSETIRLTAAAIVVDVLWNGNMVVHGRQEVRINNEVRELLISGIVRPQDIEPDNTIDHTKIAEARVSYGGRGHISDMQRPPIGQELYNLLWPF</sequence>
<evidence type="ECO:0000256" key="3">
    <source>
        <dbReference type="ARBA" id="ARBA00022729"/>
    </source>
</evidence>
<evidence type="ECO:0000256" key="4">
    <source>
        <dbReference type="ARBA" id="ARBA00023136"/>
    </source>
</evidence>
<evidence type="ECO:0000256" key="5">
    <source>
        <dbReference type="ARBA" id="ARBA00023143"/>
    </source>
</evidence>
<dbReference type="Proteomes" id="UP000308054">
    <property type="component" value="Unassembled WGS sequence"/>
</dbReference>
<dbReference type="GO" id="GO:0071973">
    <property type="term" value="P:bacterial-type flagellum-dependent cell motility"/>
    <property type="evidence" value="ECO:0007669"/>
    <property type="project" value="InterPro"/>
</dbReference>
<comment type="function">
    <text evidence="1 7">Assembles around the rod to form the L-ring and probably protects the motor/basal body from shearing forces during rotation.</text>
</comment>
<organism evidence="9 10">
    <name type="scientific">Marinicauda algicola</name>
    <dbReference type="NCBI Taxonomy" id="2029849"/>
    <lineage>
        <taxon>Bacteria</taxon>
        <taxon>Pseudomonadati</taxon>
        <taxon>Pseudomonadota</taxon>
        <taxon>Alphaproteobacteria</taxon>
        <taxon>Maricaulales</taxon>
        <taxon>Maricaulaceae</taxon>
        <taxon>Marinicauda</taxon>
    </lineage>
</organism>
<gene>
    <name evidence="7" type="primary">flgH</name>
    <name evidence="9" type="ORF">E5163_02455</name>
</gene>
<dbReference type="PRINTS" id="PR01008">
    <property type="entry name" value="FLGLRINGFLGH"/>
</dbReference>
<evidence type="ECO:0000256" key="7">
    <source>
        <dbReference type="HAMAP-Rule" id="MF_00415"/>
    </source>
</evidence>
<keyword evidence="4 7" id="KW-0472">Membrane</keyword>
<comment type="subcellular location">
    <subcellularLocation>
        <location evidence="7">Cell outer membrane</location>
        <topology evidence="7">Lipid-anchor</topology>
    </subcellularLocation>
    <subcellularLocation>
        <location evidence="7">Bacterial flagellum basal body</location>
    </subcellularLocation>
</comment>
<dbReference type="Pfam" id="PF02107">
    <property type="entry name" value="FlgH"/>
    <property type="match status" value="1"/>
</dbReference>
<accession>A0A4S2H403</accession>
<keyword evidence="3 7" id="KW-0732">Signal</keyword>
<evidence type="ECO:0000256" key="8">
    <source>
        <dbReference type="SAM" id="SignalP"/>
    </source>
</evidence>
<evidence type="ECO:0000313" key="9">
    <source>
        <dbReference type="EMBL" id="TGY90012.1"/>
    </source>
</evidence>
<comment type="caution">
    <text evidence="9">The sequence shown here is derived from an EMBL/GenBank/DDBJ whole genome shotgun (WGS) entry which is preliminary data.</text>
</comment>
<dbReference type="GO" id="GO:0003774">
    <property type="term" value="F:cytoskeletal motor activity"/>
    <property type="evidence" value="ECO:0007669"/>
    <property type="project" value="InterPro"/>
</dbReference>
<evidence type="ECO:0000256" key="6">
    <source>
        <dbReference type="ARBA" id="ARBA00023237"/>
    </source>
</evidence>
<evidence type="ECO:0000256" key="1">
    <source>
        <dbReference type="ARBA" id="ARBA00002591"/>
    </source>
</evidence>
<dbReference type="EMBL" id="SRXW01000001">
    <property type="protein sequence ID" value="TGY90012.1"/>
    <property type="molecule type" value="Genomic_DNA"/>
</dbReference>
<comment type="subunit">
    <text evidence="7">The basal body constitutes a major portion of the flagellar organelle and consists of four rings (L,P,S, and M) mounted on a central rod.</text>
</comment>
<dbReference type="PROSITE" id="PS51257">
    <property type="entry name" value="PROKAR_LIPOPROTEIN"/>
    <property type="match status" value="1"/>
</dbReference>
<dbReference type="InterPro" id="IPR000527">
    <property type="entry name" value="Flag_Lring"/>
</dbReference>
<protein>
    <recommendedName>
        <fullName evidence="7">Flagellar L-ring protein</fullName>
    </recommendedName>
    <alternativeName>
        <fullName evidence="7">Basal body L-ring protein</fullName>
    </alternativeName>
</protein>
<dbReference type="HAMAP" id="MF_00415">
    <property type="entry name" value="FlgH"/>
    <property type="match status" value="1"/>
</dbReference>
<keyword evidence="6 7" id="KW-0998">Cell outer membrane</keyword>
<keyword evidence="9" id="KW-0969">Cilium</keyword>
<keyword evidence="7" id="KW-0449">Lipoprotein</keyword>
<dbReference type="AlphaFoldDB" id="A0A4S2H403"/>
<keyword evidence="9" id="KW-0282">Flagellum</keyword>